<reference evidence="2 3" key="1">
    <citation type="submission" date="2024-10" db="EMBL/GenBank/DDBJ databases">
        <title>The Natural Products Discovery Center: Release of the First 8490 Sequenced Strains for Exploring Actinobacteria Biosynthetic Diversity.</title>
        <authorList>
            <person name="Kalkreuter E."/>
            <person name="Kautsar S.A."/>
            <person name="Yang D."/>
            <person name="Bader C.D."/>
            <person name="Teijaro C.N."/>
            <person name="Fluegel L."/>
            <person name="Davis C.M."/>
            <person name="Simpson J.R."/>
            <person name="Lauterbach L."/>
            <person name="Steele A.D."/>
            <person name="Gui C."/>
            <person name="Meng S."/>
            <person name="Li G."/>
            <person name="Viehrig K."/>
            <person name="Ye F."/>
            <person name="Su P."/>
            <person name="Kiefer A.F."/>
            <person name="Nichols A."/>
            <person name="Cepeda A.J."/>
            <person name="Yan W."/>
            <person name="Fan B."/>
            <person name="Jiang Y."/>
            <person name="Adhikari A."/>
            <person name="Zheng C.-J."/>
            <person name="Schuster L."/>
            <person name="Cowan T.M."/>
            <person name="Smanski M.J."/>
            <person name="Chevrette M.G."/>
            <person name="De Carvalho L.P.S."/>
            <person name="Shen B."/>
        </authorList>
    </citation>
    <scope>NUCLEOTIDE SEQUENCE [LARGE SCALE GENOMIC DNA]</scope>
    <source>
        <strain evidence="2 3">NPDC007066</strain>
    </source>
</reference>
<dbReference type="InterPro" id="IPR038153">
    <property type="entry name" value="EvaA-like_sf"/>
</dbReference>
<dbReference type="InterPro" id="IPR005212">
    <property type="entry name" value="EvaA-like"/>
</dbReference>
<accession>A0ABW6LQW0</accession>
<evidence type="ECO:0000313" key="2">
    <source>
        <dbReference type="EMBL" id="MFE9230774.1"/>
    </source>
</evidence>
<comment type="caution">
    <text evidence="2">The sequence shown here is derived from an EMBL/GenBank/DDBJ whole genome shotgun (WGS) entry which is preliminary data.</text>
</comment>
<organism evidence="2 3">
    <name type="scientific">Streptomyces massasporeus</name>
    <dbReference type="NCBI Taxonomy" id="67324"/>
    <lineage>
        <taxon>Bacteria</taxon>
        <taxon>Bacillati</taxon>
        <taxon>Actinomycetota</taxon>
        <taxon>Actinomycetes</taxon>
        <taxon>Kitasatosporales</taxon>
        <taxon>Streptomycetaceae</taxon>
        <taxon>Streptomyces</taxon>
    </lineage>
</organism>
<name>A0ABW6LQW0_9ACTN</name>
<sequence>MTSATGLRPRTDANLPQRLAVSAAHTAQGAGMPTADFRTWLGQRRRAHHFRINRIPFAALHGWRFEGDTGNLVHHSGRFFSVEGLRVHTDEGPTHHWQQPIINQPEVGILGILAKEFDGVLHFLMQAKMEPGNPNVLQLSPTVQATRSNYTKVHQGTSVKYLDYFTPPGRGTVLADVLQSEHGSWFYRKTNRNMVVEALGEVPTDPEFCWLTLGQIGELLRQDFVVNMDARTVLACLPAHRDESQALHPDVDLLSWFTQERARHDVSVERIPLGTVESWTRGESSIERADGRYFKVVAVEVEADNREVTGWTQPLFEPTGIGVAAFVTRHIAGVPHILVHGRVEGGFLGTVELGPTVQTTPSNWDNQPEEQRPLFLDMVLEAEPDRVRYESLHSEEGGRFLNAVSRYLVIEDEDGHVPLDPPQGYLWATPVQLTSLTRHGHYVNVQARSLLAALNSGGLDL</sequence>
<keyword evidence="3" id="KW-1185">Reference proteome</keyword>
<dbReference type="RefSeq" id="WP_358291350.1">
    <property type="nucleotide sequence ID" value="NZ_JBEYGJ010000049.1"/>
</dbReference>
<dbReference type="EMBL" id="JBIAFP010000039">
    <property type="protein sequence ID" value="MFE9230774.1"/>
    <property type="molecule type" value="Genomic_DNA"/>
</dbReference>
<dbReference type="Gene3D" id="3.90.79.40">
    <property type="entry name" value="EvaA sugar 2,3-dehydratase subunit"/>
    <property type="match status" value="2"/>
</dbReference>
<gene>
    <name evidence="2" type="ORF">ACFYM3_40630</name>
</gene>
<feature type="domain" description="dTDP-4-dehydro-6-deoxy-alpha-D-glucopyranose 2,3-dehydratase" evidence="1">
    <location>
        <begin position="35"/>
        <end position="237"/>
    </location>
</feature>
<protein>
    <submittedName>
        <fullName evidence="2">NDP-hexose 2,3-dehydratase family protein</fullName>
    </submittedName>
</protein>
<dbReference type="Proteomes" id="UP001601288">
    <property type="component" value="Unassembled WGS sequence"/>
</dbReference>
<evidence type="ECO:0000259" key="1">
    <source>
        <dbReference type="Pfam" id="PF03559"/>
    </source>
</evidence>
<feature type="domain" description="dTDP-4-dehydro-6-deoxy-alpha-D-glucopyranose 2,3-dehydratase" evidence="1">
    <location>
        <begin position="252"/>
        <end position="454"/>
    </location>
</feature>
<proteinExistence type="predicted"/>
<evidence type="ECO:0000313" key="3">
    <source>
        <dbReference type="Proteomes" id="UP001601288"/>
    </source>
</evidence>
<dbReference type="Pfam" id="PF03559">
    <property type="entry name" value="Hexose_dehydrat"/>
    <property type="match status" value="2"/>
</dbReference>